<evidence type="ECO:0000256" key="2">
    <source>
        <dbReference type="ARBA" id="ARBA00022679"/>
    </source>
</evidence>
<dbReference type="Gene3D" id="1.20.120.1780">
    <property type="entry name" value="UbiA prenyltransferase"/>
    <property type="match status" value="1"/>
</dbReference>
<dbReference type="GO" id="GO:0016765">
    <property type="term" value="F:transferase activity, transferring alkyl or aryl (other than methyl) groups"/>
    <property type="evidence" value="ECO:0007669"/>
    <property type="project" value="TreeGrafter"/>
</dbReference>
<comment type="similarity">
    <text evidence="1">Belongs to the UbiA prenyltransferase family.</text>
</comment>
<dbReference type="AlphaFoldDB" id="A0A6G1CI08"/>
<dbReference type="OrthoDB" id="1431943at2759"/>
<accession>A0A6G1CI08</accession>
<dbReference type="InterPro" id="IPR039653">
    <property type="entry name" value="Prenyltransferase"/>
</dbReference>
<evidence type="ECO:0000313" key="3">
    <source>
        <dbReference type="EMBL" id="KAF0899404.1"/>
    </source>
</evidence>
<dbReference type="PANTHER" id="PTHR11048">
    <property type="entry name" value="PRENYLTRANSFERASES"/>
    <property type="match status" value="1"/>
</dbReference>
<protein>
    <submittedName>
        <fullName evidence="3">Uncharacterized protein</fullName>
    </submittedName>
</protein>
<evidence type="ECO:0000256" key="1">
    <source>
        <dbReference type="ARBA" id="ARBA00005985"/>
    </source>
</evidence>
<keyword evidence="2" id="KW-0808">Transferase</keyword>
<proteinExistence type="inferred from homology"/>
<keyword evidence="4" id="KW-1185">Reference proteome</keyword>
<dbReference type="EMBL" id="SPHZ02000009">
    <property type="protein sequence ID" value="KAF0899404.1"/>
    <property type="molecule type" value="Genomic_DNA"/>
</dbReference>
<dbReference type="PANTHER" id="PTHR11048:SF28">
    <property type="entry name" value="4-HYDROXYBENZOATE POLYPRENYLTRANSFERASE, MITOCHONDRIAL"/>
    <property type="match status" value="1"/>
</dbReference>
<organism evidence="3 4">
    <name type="scientific">Oryza meyeriana var. granulata</name>
    <dbReference type="NCBI Taxonomy" id="110450"/>
    <lineage>
        <taxon>Eukaryota</taxon>
        <taxon>Viridiplantae</taxon>
        <taxon>Streptophyta</taxon>
        <taxon>Embryophyta</taxon>
        <taxon>Tracheophyta</taxon>
        <taxon>Spermatophyta</taxon>
        <taxon>Magnoliopsida</taxon>
        <taxon>Liliopsida</taxon>
        <taxon>Poales</taxon>
        <taxon>Poaceae</taxon>
        <taxon>BOP clade</taxon>
        <taxon>Oryzoideae</taxon>
        <taxon>Oryzeae</taxon>
        <taxon>Oryzinae</taxon>
        <taxon>Oryza</taxon>
        <taxon>Oryza meyeriana</taxon>
    </lineage>
</organism>
<reference evidence="3 4" key="1">
    <citation type="submission" date="2019-11" db="EMBL/GenBank/DDBJ databases">
        <title>Whole genome sequence of Oryza granulata.</title>
        <authorList>
            <person name="Li W."/>
        </authorList>
    </citation>
    <scope>NUCLEOTIDE SEQUENCE [LARGE SCALE GENOMIC DNA]</scope>
    <source>
        <strain evidence="4">cv. Menghai</strain>
        <tissue evidence="3">Leaf</tissue>
    </source>
</reference>
<dbReference type="GO" id="GO:0006744">
    <property type="term" value="P:ubiquinone biosynthetic process"/>
    <property type="evidence" value="ECO:0007669"/>
    <property type="project" value="TreeGrafter"/>
</dbReference>
<dbReference type="Proteomes" id="UP000479710">
    <property type="component" value="Unassembled WGS sequence"/>
</dbReference>
<sequence length="214" mass="22833">MPPKVPLPAPSHGMVTSSPSRYAAAGGRVRLPSLPPTSAGGSCSPATFSLYSPPPHLVRLPPRRLGGWGFLTAAAGASVVVGGQLYSWGIFASFGLLISSDEKIHIWGWAAMKESIDPAIILPLYTSGICTICAHQDKDGDLKVGVKCTALRFRDSTKHWIRDFGAACIGSLALSGYSPDFDIMKYRECLTSNSNHLEQSILLVNPTVMSMMVS</sequence>
<evidence type="ECO:0000313" key="4">
    <source>
        <dbReference type="Proteomes" id="UP000479710"/>
    </source>
</evidence>
<comment type="caution">
    <text evidence="3">The sequence shown here is derived from an EMBL/GenBank/DDBJ whole genome shotgun (WGS) entry which is preliminary data.</text>
</comment>
<gene>
    <name evidence="3" type="ORF">E2562_019523</name>
</gene>
<dbReference type="GO" id="GO:0005743">
    <property type="term" value="C:mitochondrial inner membrane"/>
    <property type="evidence" value="ECO:0007669"/>
    <property type="project" value="TreeGrafter"/>
</dbReference>
<name>A0A6G1CI08_9ORYZ</name>